<sequence length="63" mass="7584">MKKYCEMQNCNKELNSIDPKRIYVYDDKIEDEIPLSVCDNCYTNAKKEENDIDWSHSVYEENE</sequence>
<dbReference type="Proteomes" id="UP000014984">
    <property type="component" value="Chromosome"/>
</dbReference>
<reference evidence="1 2" key="1">
    <citation type="journal article" date="2013" name="Genome Biol. Evol.">
        <title>Comparison of metabolic capacities and inference of gene content evolution in mosquito-associated Spiroplasma diminutum and S. taiwanense.</title>
        <authorList>
            <person name="Lo W.S."/>
            <person name="Ku C."/>
            <person name="Chen L.L."/>
            <person name="Chang T.H."/>
            <person name="Kuo C.H."/>
        </authorList>
    </citation>
    <scope>NUCLEOTIDE SEQUENCE [LARGE SCALE GENOMIC DNA]</scope>
    <source>
        <strain evidence="1">CT-1</strain>
    </source>
</reference>
<proteinExistence type="predicted"/>
<dbReference type="RefSeq" id="WP_020834251.1">
    <property type="nucleotide sequence ID" value="NC_021846.1"/>
</dbReference>
<dbReference type="PATRIC" id="fig|1276220.3.peg.474"/>
<keyword evidence="2" id="KW-1185">Reference proteome</keyword>
<dbReference type="HOGENOM" id="CLU_2976982_0_0_14"/>
<evidence type="ECO:0000313" key="2">
    <source>
        <dbReference type="Proteomes" id="UP000014984"/>
    </source>
</evidence>
<evidence type="ECO:0000313" key="1">
    <source>
        <dbReference type="EMBL" id="AGR41112.1"/>
    </source>
</evidence>
<accession>S5LZH6</accession>
<dbReference type="EMBL" id="CP005074">
    <property type="protein sequence ID" value="AGR41112.1"/>
    <property type="molecule type" value="Genomic_DNA"/>
</dbReference>
<protein>
    <submittedName>
        <fullName evidence="1">Uncharacterized protein</fullName>
    </submittedName>
</protein>
<dbReference type="AlphaFoldDB" id="S5LZH6"/>
<gene>
    <name evidence="1" type="ORF">STAIW_v1c04690</name>
</gene>
<dbReference type="OrthoDB" id="389844at2"/>
<organism evidence="1 2">
    <name type="scientific">Spiroplasma taiwanense CT-1</name>
    <dbReference type="NCBI Taxonomy" id="1276220"/>
    <lineage>
        <taxon>Bacteria</taxon>
        <taxon>Bacillati</taxon>
        <taxon>Mycoplasmatota</taxon>
        <taxon>Mollicutes</taxon>
        <taxon>Entomoplasmatales</taxon>
        <taxon>Spiroplasmataceae</taxon>
        <taxon>Spiroplasma</taxon>
    </lineage>
</organism>
<dbReference type="KEGG" id="stai:STAIW_v1c04690"/>
<name>S5LZH6_9MOLU</name>